<comment type="caution">
    <text evidence="2">The sequence shown here is derived from an EMBL/GenBank/DDBJ whole genome shotgun (WGS) entry which is preliminary data.</text>
</comment>
<feature type="chain" id="PRO_5041248137" evidence="1">
    <location>
        <begin position="41"/>
        <end position="293"/>
    </location>
</feature>
<protein>
    <submittedName>
        <fullName evidence="2">Uncharacterized protein</fullName>
    </submittedName>
</protein>
<reference evidence="2 3" key="1">
    <citation type="journal article" date="2014" name="Int. J. Syst. Evol. Microbiol.">
        <title>Complete genome sequence of Corynebacterium casei LMG S-19264T (=DSM 44701T), isolated from a smear-ripened cheese.</title>
        <authorList>
            <consortium name="US DOE Joint Genome Institute (JGI-PGF)"/>
            <person name="Walter F."/>
            <person name="Albersmeier A."/>
            <person name="Kalinowski J."/>
            <person name="Ruckert C."/>
        </authorList>
    </citation>
    <scope>NUCLEOTIDE SEQUENCE [LARGE SCALE GENOMIC DNA]</scope>
    <source>
        <strain evidence="2 3">NBRC 112785</strain>
    </source>
</reference>
<dbReference type="Proteomes" id="UP001157439">
    <property type="component" value="Unassembled WGS sequence"/>
</dbReference>
<gene>
    <name evidence="2" type="ORF">GCM10007894_06720</name>
</gene>
<accession>A0AA37TNI4</accession>
<organism evidence="2 3">
    <name type="scientific">Paraferrimonas haliotis</name>
    <dbReference type="NCBI Taxonomy" id="2013866"/>
    <lineage>
        <taxon>Bacteria</taxon>
        <taxon>Pseudomonadati</taxon>
        <taxon>Pseudomonadota</taxon>
        <taxon>Gammaproteobacteria</taxon>
        <taxon>Alteromonadales</taxon>
        <taxon>Ferrimonadaceae</taxon>
        <taxon>Paraferrimonas</taxon>
    </lineage>
</organism>
<evidence type="ECO:0000313" key="3">
    <source>
        <dbReference type="Proteomes" id="UP001157439"/>
    </source>
</evidence>
<name>A0AA37TNI4_9GAMM</name>
<keyword evidence="3" id="KW-1185">Reference proteome</keyword>
<proteinExistence type="predicted"/>
<sequence length="293" mass="33002">MPYYKSSNVSAAGRAKGYANIVTKLSAVAVALALSAPAFAVNENVADAIDQADTTPSPWSGYLGLQAASNAYKRSEPSSYQAVALNGRIGYSDDWGSVRLSLGGEVETHHNQSYYYDALLEYRTPYYKISDDWSYVVSGGVFLPTSHTSRKNKLYAAPRLAGYLFYRPSNSLSFYFSPRYRYNFYKYETGRYGERFTQHQVDLLGDGTWQFAKNWYLDINGSYRMAKEYNTGRTKKVFTVGEEIGWSFAPSWTVAVGHNNSGQLYNPEVGPSKGFEFFDERSSVFYVSLTKYL</sequence>
<keyword evidence="1" id="KW-0732">Signal</keyword>
<dbReference type="EMBL" id="BSPO01000002">
    <property type="protein sequence ID" value="GLS82695.1"/>
    <property type="molecule type" value="Genomic_DNA"/>
</dbReference>
<feature type="signal peptide" evidence="1">
    <location>
        <begin position="1"/>
        <end position="40"/>
    </location>
</feature>
<dbReference type="AlphaFoldDB" id="A0AA37TNI4"/>
<dbReference type="RefSeq" id="WP_125828491.1">
    <property type="nucleotide sequence ID" value="NZ_BSPO01000002.1"/>
</dbReference>
<evidence type="ECO:0000256" key="1">
    <source>
        <dbReference type="SAM" id="SignalP"/>
    </source>
</evidence>
<evidence type="ECO:0000313" key="2">
    <source>
        <dbReference type="EMBL" id="GLS82695.1"/>
    </source>
</evidence>